<dbReference type="EMBL" id="CP048000">
    <property type="protein sequence ID" value="QHQ59475.1"/>
    <property type="molecule type" value="Genomic_DNA"/>
</dbReference>
<dbReference type="RefSeq" id="WP_161836097.1">
    <property type="nucleotide sequence ID" value="NZ_CP048000.1"/>
</dbReference>
<accession>A0A6P1TIL7</accession>
<dbReference type="PANTHER" id="PTHR28259">
    <property type="entry name" value="FLUORIDE EXPORT PROTEIN 1-RELATED"/>
    <property type="match status" value="1"/>
</dbReference>
<sequence>MRKYIFISLGGAFGAVLRYVIRSIPTPCYNGNIPLNTLIINIIGSFILALVLTGANEVFKLEADLKLGITTGFIGAFTTFSTLCKETVSLLSNGAYLSAFSYLTLSAILGITAAYLGVVLESAAANIVNKNKKNIKNTVDAKEE</sequence>
<keyword evidence="6 10" id="KW-0407">Ion channel</keyword>
<evidence type="ECO:0000256" key="1">
    <source>
        <dbReference type="ARBA" id="ARBA00004651"/>
    </source>
</evidence>
<keyword evidence="10" id="KW-0915">Sodium</keyword>
<keyword evidence="3 10" id="KW-0812">Transmembrane</keyword>
<reference evidence="11 12" key="1">
    <citation type="submission" date="2020-01" db="EMBL/GenBank/DDBJ databases">
        <title>Genome analysis of Anaerocolumna sp. CBA3638.</title>
        <authorList>
            <person name="Kim J."/>
            <person name="Roh S.W."/>
        </authorList>
    </citation>
    <scope>NUCLEOTIDE SEQUENCE [LARGE SCALE GENOMIC DNA]</scope>
    <source>
        <strain evidence="11 12">CBA3638</strain>
    </source>
</reference>
<organism evidence="11 12">
    <name type="scientific">Anaerocolumna sedimenticola</name>
    <dbReference type="NCBI Taxonomy" id="2696063"/>
    <lineage>
        <taxon>Bacteria</taxon>
        <taxon>Bacillati</taxon>
        <taxon>Bacillota</taxon>
        <taxon>Clostridia</taxon>
        <taxon>Lachnospirales</taxon>
        <taxon>Lachnospiraceae</taxon>
        <taxon>Anaerocolumna</taxon>
    </lineage>
</organism>
<dbReference type="HAMAP" id="MF_00454">
    <property type="entry name" value="FluC"/>
    <property type="match status" value="1"/>
</dbReference>
<dbReference type="GO" id="GO:0005886">
    <property type="term" value="C:plasma membrane"/>
    <property type="evidence" value="ECO:0007669"/>
    <property type="project" value="UniProtKB-SubCell"/>
</dbReference>
<feature type="transmembrane region" description="Helical" evidence="10">
    <location>
        <begin position="95"/>
        <end position="120"/>
    </location>
</feature>
<name>A0A6P1TIL7_9FIRM</name>
<comment type="activity regulation">
    <text evidence="10">Na(+) is not transported, but it plays an essential structural role and its presence is essential for fluoride channel function.</text>
</comment>
<dbReference type="KEGG" id="anr:Ana3638_00570"/>
<keyword evidence="2 10" id="KW-1003">Cell membrane</keyword>
<keyword evidence="12" id="KW-1185">Reference proteome</keyword>
<dbReference type="NCBIfam" id="TIGR00494">
    <property type="entry name" value="crcB"/>
    <property type="match status" value="1"/>
</dbReference>
<evidence type="ECO:0000256" key="4">
    <source>
        <dbReference type="ARBA" id="ARBA00022989"/>
    </source>
</evidence>
<evidence type="ECO:0000313" key="12">
    <source>
        <dbReference type="Proteomes" id="UP000464314"/>
    </source>
</evidence>
<evidence type="ECO:0000256" key="2">
    <source>
        <dbReference type="ARBA" id="ARBA00022475"/>
    </source>
</evidence>
<gene>
    <name evidence="10 11" type="primary">crcB</name>
    <name evidence="10" type="synonym">fluC</name>
    <name evidence="11" type="ORF">Ana3638_00570</name>
</gene>
<evidence type="ECO:0000256" key="8">
    <source>
        <dbReference type="ARBA" id="ARBA00035585"/>
    </source>
</evidence>
<comment type="similarity">
    <text evidence="7 10">Belongs to the fluoride channel Fluc/FEX (TC 1.A.43) family.</text>
</comment>
<feature type="transmembrane region" description="Helical" evidence="10">
    <location>
        <begin position="33"/>
        <end position="53"/>
    </location>
</feature>
<keyword evidence="5 10" id="KW-0472">Membrane</keyword>
<comment type="subcellular location">
    <subcellularLocation>
        <location evidence="1 10">Cell membrane</location>
        <topology evidence="1 10">Multi-pass membrane protein</topology>
    </subcellularLocation>
</comment>
<dbReference type="InterPro" id="IPR003691">
    <property type="entry name" value="FluC"/>
</dbReference>
<comment type="caution">
    <text evidence="10">Lacks conserved residue(s) required for the propagation of feature annotation.</text>
</comment>
<keyword evidence="10" id="KW-0479">Metal-binding</keyword>
<comment type="catalytic activity">
    <reaction evidence="8">
        <text>fluoride(in) = fluoride(out)</text>
        <dbReference type="Rhea" id="RHEA:76159"/>
        <dbReference type="ChEBI" id="CHEBI:17051"/>
    </reaction>
    <physiologicalReaction direction="left-to-right" evidence="8">
        <dbReference type="Rhea" id="RHEA:76160"/>
    </physiologicalReaction>
</comment>
<dbReference type="Pfam" id="PF02537">
    <property type="entry name" value="CRCB"/>
    <property type="match status" value="1"/>
</dbReference>
<feature type="binding site" evidence="10">
    <location>
        <position position="78"/>
    </location>
    <ligand>
        <name>Na(+)</name>
        <dbReference type="ChEBI" id="CHEBI:29101"/>
        <note>structural</note>
    </ligand>
</feature>
<protein>
    <recommendedName>
        <fullName evidence="10">Fluoride-specific ion channel FluC</fullName>
    </recommendedName>
</protein>
<evidence type="ECO:0000256" key="7">
    <source>
        <dbReference type="ARBA" id="ARBA00035120"/>
    </source>
</evidence>
<evidence type="ECO:0000256" key="6">
    <source>
        <dbReference type="ARBA" id="ARBA00023303"/>
    </source>
</evidence>
<keyword evidence="4 10" id="KW-1133">Transmembrane helix</keyword>
<dbReference type="AlphaFoldDB" id="A0A6P1TIL7"/>
<dbReference type="PANTHER" id="PTHR28259:SF1">
    <property type="entry name" value="FLUORIDE EXPORT PROTEIN 1-RELATED"/>
    <property type="match status" value="1"/>
</dbReference>
<feature type="binding site" evidence="10">
    <location>
        <position position="75"/>
    </location>
    <ligand>
        <name>Na(+)</name>
        <dbReference type="ChEBI" id="CHEBI:29101"/>
        <note>structural</note>
    </ligand>
</feature>
<dbReference type="GO" id="GO:0046872">
    <property type="term" value="F:metal ion binding"/>
    <property type="evidence" value="ECO:0007669"/>
    <property type="project" value="UniProtKB-KW"/>
</dbReference>
<comment type="function">
    <text evidence="9 10">Fluoride-specific ion channel. Important for reducing fluoride concentration in the cell, thus reducing its toxicity.</text>
</comment>
<evidence type="ECO:0000256" key="5">
    <source>
        <dbReference type="ARBA" id="ARBA00023136"/>
    </source>
</evidence>
<dbReference type="Proteomes" id="UP000464314">
    <property type="component" value="Chromosome"/>
</dbReference>
<keyword evidence="10" id="KW-0813">Transport</keyword>
<evidence type="ECO:0000256" key="10">
    <source>
        <dbReference type="HAMAP-Rule" id="MF_00454"/>
    </source>
</evidence>
<evidence type="ECO:0000256" key="3">
    <source>
        <dbReference type="ARBA" id="ARBA00022692"/>
    </source>
</evidence>
<evidence type="ECO:0000256" key="9">
    <source>
        <dbReference type="ARBA" id="ARBA00049940"/>
    </source>
</evidence>
<dbReference type="GO" id="GO:0062054">
    <property type="term" value="F:fluoride channel activity"/>
    <property type="evidence" value="ECO:0007669"/>
    <property type="project" value="UniProtKB-UniRule"/>
</dbReference>
<proteinExistence type="inferred from homology"/>
<dbReference type="GO" id="GO:0140114">
    <property type="term" value="P:cellular detoxification of fluoride"/>
    <property type="evidence" value="ECO:0007669"/>
    <property type="project" value="UniProtKB-UniRule"/>
</dbReference>
<evidence type="ECO:0000313" key="11">
    <source>
        <dbReference type="EMBL" id="QHQ59475.1"/>
    </source>
</evidence>
<keyword evidence="10" id="KW-0406">Ion transport</keyword>